<dbReference type="InterPro" id="IPR050268">
    <property type="entry name" value="NADH-dep_flavin_reductase"/>
</dbReference>
<dbReference type="Gene3D" id="2.30.110.10">
    <property type="entry name" value="Electron Transport, Fmn-binding Protein, Chain A"/>
    <property type="match status" value="1"/>
</dbReference>
<keyword evidence="2" id="KW-0560">Oxidoreductase</keyword>
<dbReference type="GO" id="GO:0010181">
    <property type="term" value="F:FMN binding"/>
    <property type="evidence" value="ECO:0007669"/>
    <property type="project" value="InterPro"/>
</dbReference>
<protein>
    <submittedName>
        <fullName evidence="4">Flavin reductase-like domain protein</fullName>
    </submittedName>
</protein>
<proteinExistence type="inferred from homology"/>
<dbReference type="AlphaFoldDB" id="A0AA35V036"/>
<dbReference type="InterPro" id="IPR002563">
    <property type="entry name" value="Flavin_Rdtase-like_dom"/>
</dbReference>
<dbReference type="RefSeq" id="WP_010961937.1">
    <property type="nucleotide sequence ID" value="NZ_CP079096.1"/>
</dbReference>
<feature type="domain" description="Flavin reductase like" evidence="3">
    <location>
        <begin position="9"/>
        <end position="154"/>
    </location>
</feature>
<gene>
    <name evidence="4" type="ORF">MCNOR_1814</name>
</gene>
<reference evidence="4" key="1">
    <citation type="submission" date="2023-03" db="EMBL/GenBank/DDBJ databases">
        <authorList>
            <person name="Pearce D."/>
        </authorList>
    </citation>
    <scope>NUCLEOTIDE SEQUENCE</scope>
    <source>
        <strain evidence="4">Mc</strain>
    </source>
</reference>
<dbReference type="SUPFAM" id="SSF50475">
    <property type="entry name" value="FMN-binding split barrel"/>
    <property type="match status" value="1"/>
</dbReference>
<dbReference type="SMART" id="SM00903">
    <property type="entry name" value="Flavin_Reduct"/>
    <property type="match status" value="1"/>
</dbReference>
<evidence type="ECO:0000259" key="3">
    <source>
        <dbReference type="SMART" id="SM00903"/>
    </source>
</evidence>
<sequence length="164" mass="17527">MNLEMARLFRTITHGVYVVGVADAEGPNAFTAAWVMQTSFDPPMLALSINPYCLSYRKLMASGLFSINVIPRDRVDWVMHFARPAGSDKLAGIDWTAGEGGVPLLGGAIAWFQCRLAGTLTCGDHVLASGRVCAGRLNSPDGEPLGYRDTGDLDGSSALYPDGF</sequence>
<organism evidence="4 5">
    <name type="scientific">Methylococcus capsulatus</name>
    <dbReference type="NCBI Taxonomy" id="414"/>
    <lineage>
        <taxon>Bacteria</taxon>
        <taxon>Pseudomonadati</taxon>
        <taxon>Pseudomonadota</taxon>
        <taxon>Gammaproteobacteria</taxon>
        <taxon>Methylococcales</taxon>
        <taxon>Methylococcaceae</taxon>
        <taxon>Methylococcus</taxon>
    </lineage>
</organism>
<dbReference type="PANTHER" id="PTHR30466">
    <property type="entry name" value="FLAVIN REDUCTASE"/>
    <property type="match status" value="1"/>
</dbReference>
<dbReference type="OMA" id="YAYYHEV"/>
<evidence type="ECO:0000256" key="1">
    <source>
        <dbReference type="ARBA" id="ARBA00008898"/>
    </source>
</evidence>
<evidence type="ECO:0000256" key="2">
    <source>
        <dbReference type="ARBA" id="ARBA00023002"/>
    </source>
</evidence>
<dbReference type="PANTHER" id="PTHR30466:SF11">
    <property type="entry name" value="FLAVIN-DEPENDENT MONOOXYGENASE, REDUCTASE SUBUNIT HSAB"/>
    <property type="match status" value="1"/>
</dbReference>
<dbReference type="Pfam" id="PF01613">
    <property type="entry name" value="Flavin_Reduct"/>
    <property type="match status" value="1"/>
</dbReference>
<comment type="similarity">
    <text evidence="1">Belongs to the non-flavoprotein flavin reductase family.</text>
</comment>
<evidence type="ECO:0000313" key="4">
    <source>
        <dbReference type="EMBL" id="CAI8814265.1"/>
    </source>
</evidence>
<name>A0AA35V036_METCP</name>
<dbReference type="Proteomes" id="UP001158598">
    <property type="component" value="Chromosome"/>
</dbReference>
<accession>A0AA35V036</accession>
<dbReference type="InterPro" id="IPR012349">
    <property type="entry name" value="Split_barrel_FMN-bd"/>
</dbReference>
<dbReference type="EMBL" id="OX458332">
    <property type="protein sequence ID" value="CAI8814265.1"/>
    <property type="molecule type" value="Genomic_DNA"/>
</dbReference>
<dbReference type="GO" id="GO:0042602">
    <property type="term" value="F:riboflavin reductase (NADPH) activity"/>
    <property type="evidence" value="ECO:0007669"/>
    <property type="project" value="TreeGrafter"/>
</dbReference>
<evidence type="ECO:0000313" key="5">
    <source>
        <dbReference type="Proteomes" id="UP001158598"/>
    </source>
</evidence>